<organism evidence="2 3">
    <name type="scientific">Dreissena polymorpha</name>
    <name type="common">Zebra mussel</name>
    <name type="synonym">Mytilus polymorpha</name>
    <dbReference type="NCBI Taxonomy" id="45954"/>
    <lineage>
        <taxon>Eukaryota</taxon>
        <taxon>Metazoa</taxon>
        <taxon>Spiralia</taxon>
        <taxon>Lophotrochozoa</taxon>
        <taxon>Mollusca</taxon>
        <taxon>Bivalvia</taxon>
        <taxon>Autobranchia</taxon>
        <taxon>Heteroconchia</taxon>
        <taxon>Euheterodonta</taxon>
        <taxon>Imparidentia</taxon>
        <taxon>Neoheterodontei</taxon>
        <taxon>Myida</taxon>
        <taxon>Dreissenoidea</taxon>
        <taxon>Dreissenidae</taxon>
        <taxon>Dreissena</taxon>
    </lineage>
</organism>
<dbReference type="EMBL" id="JAIWYP010000005">
    <property type="protein sequence ID" value="KAH3820490.1"/>
    <property type="molecule type" value="Genomic_DNA"/>
</dbReference>
<keyword evidence="3" id="KW-1185">Reference proteome</keyword>
<accession>A0A9D4JQ77</accession>
<dbReference type="EMBL" id="JAIWYP010000005">
    <property type="protein sequence ID" value="KAH3820448.1"/>
    <property type="molecule type" value="Genomic_DNA"/>
</dbReference>
<gene>
    <name evidence="1" type="ORF">DPMN_122194</name>
    <name evidence="2" type="ORF">DPMN_122236</name>
</gene>
<name>A0A9D4JQ77_DREPO</name>
<proteinExistence type="predicted"/>
<dbReference type="Proteomes" id="UP000828390">
    <property type="component" value="Unassembled WGS sequence"/>
</dbReference>
<evidence type="ECO:0000313" key="3">
    <source>
        <dbReference type="Proteomes" id="UP000828390"/>
    </source>
</evidence>
<evidence type="ECO:0000313" key="2">
    <source>
        <dbReference type="EMBL" id="KAH3820490.1"/>
    </source>
</evidence>
<dbReference type="AlphaFoldDB" id="A0A9D4JQ77"/>
<comment type="caution">
    <text evidence="2">The sequence shown here is derived from an EMBL/GenBank/DDBJ whole genome shotgun (WGS) entry which is preliminary data.</text>
</comment>
<reference evidence="2" key="1">
    <citation type="journal article" date="2019" name="bioRxiv">
        <title>The Genome of the Zebra Mussel, Dreissena polymorpha: A Resource for Invasive Species Research.</title>
        <authorList>
            <person name="McCartney M.A."/>
            <person name="Auch B."/>
            <person name="Kono T."/>
            <person name="Mallez S."/>
            <person name="Zhang Y."/>
            <person name="Obille A."/>
            <person name="Becker A."/>
            <person name="Abrahante J.E."/>
            <person name="Garbe J."/>
            <person name="Badalamenti J.P."/>
            <person name="Herman A."/>
            <person name="Mangelson H."/>
            <person name="Liachko I."/>
            <person name="Sullivan S."/>
            <person name="Sone E.D."/>
            <person name="Koren S."/>
            <person name="Silverstein K.A.T."/>
            <person name="Beckman K.B."/>
            <person name="Gohl D.M."/>
        </authorList>
    </citation>
    <scope>NUCLEOTIDE SEQUENCE</scope>
    <source>
        <strain evidence="2">Duluth1</strain>
        <tissue evidence="2">Whole animal</tissue>
    </source>
</reference>
<sequence>MGSTHRTEDYYQRALGSPWCSGYDVRPAIGRSRADLTQRHQVLVTPRRKTH</sequence>
<protein>
    <submittedName>
        <fullName evidence="2">Uncharacterized protein</fullName>
    </submittedName>
</protein>
<evidence type="ECO:0000313" key="1">
    <source>
        <dbReference type="EMBL" id="KAH3820448.1"/>
    </source>
</evidence>
<reference evidence="2" key="2">
    <citation type="submission" date="2020-11" db="EMBL/GenBank/DDBJ databases">
        <authorList>
            <person name="McCartney M.A."/>
            <person name="Auch B."/>
            <person name="Kono T."/>
            <person name="Mallez S."/>
            <person name="Becker A."/>
            <person name="Gohl D.M."/>
            <person name="Silverstein K.A.T."/>
            <person name="Koren S."/>
            <person name="Bechman K.B."/>
            <person name="Herman A."/>
            <person name="Abrahante J.E."/>
            <person name="Garbe J."/>
        </authorList>
    </citation>
    <scope>NUCLEOTIDE SEQUENCE</scope>
    <source>
        <strain evidence="2">Duluth1</strain>
        <tissue evidence="2">Whole animal</tissue>
    </source>
</reference>